<dbReference type="RefSeq" id="WP_206717380.1">
    <property type="nucleotide sequence ID" value="NZ_CP071091.1"/>
</dbReference>
<gene>
    <name evidence="2" type="ORF">JY572_06380</name>
</gene>
<dbReference type="EMBL" id="CP071091">
    <property type="protein sequence ID" value="QSQ15687.1"/>
    <property type="molecule type" value="Genomic_DNA"/>
</dbReference>
<proteinExistence type="predicted"/>
<evidence type="ECO:0000313" key="3">
    <source>
        <dbReference type="Proteomes" id="UP000663090"/>
    </source>
</evidence>
<dbReference type="Proteomes" id="UP000663090">
    <property type="component" value="Chromosome"/>
</dbReference>
<feature type="chain" id="PRO_5045147891" description="DUF1579 domain-containing protein" evidence="1">
    <location>
        <begin position="21"/>
        <end position="193"/>
    </location>
</feature>
<reference evidence="2 3" key="1">
    <citation type="submission" date="2021-02" db="EMBL/GenBank/DDBJ databases">
        <title>De Novo genome assembly of isolated myxobacteria.</title>
        <authorList>
            <person name="Stevens D.C."/>
        </authorList>
    </citation>
    <scope>NUCLEOTIDE SEQUENCE [LARGE SCALE GENOMIC DNA]</scope>
    <source>
        <strain evidence="2 3">SCHIC003</strain>
    </source>
</reference>
<sequence>MQVRNVLVALALALTTPVLAAEPAPTRPSASPAEAAARHREKLAPFQVLVGDWQGEGWIDMGPRAGGRKTFKLKESVQAHLDGTVLIVEGRGTSSTGPGGTEVPTHQALGVLSWDDAAGRARFSAYRLGNGVVDTEMKLLGEGVFQWGFDMPHGRIRFTLNVRGNVWEEKGELSLDGGKSFSPFLEMTVRRAK</sequence>
<protein>
    <recommendedName>
        <fullName evidence="4">DUF1579 domain-containing protein</fullName>
    </recommendedName>
</protein>
<keyword evidence="3" id="KW-1185">Reference proteome</keyword>
<keyword evidence="1" id="KW-0732">Signal</keyword>
<evidence type="ECO:0000313" key="2">
    <source>
        <dbReference type="EMBL" id="QSQ15687.1"/>
    </source>
</evidence>
<feature type="signal peptide" evidence="1">
    <location>
        <begin position="1"/>
        <end position="20"/>
    </location>
</feature>
<evidence type="ECO:0000256" key="1">
    <source>
        <dbReference type="SAM" id="SignalP"/>
    </source>
</evidence>
<name>A0ABX7NA92_9BACT</name>
<accession>A0ABX7NA92</accession>
<organism evidence="2 3">
    <name type="scientific">Myxococcus landrumensis</name>
    <dbReference type="NCBI Taxonomy" id="2813577"/>
    <lineage>
        <taxon>Bacteria</taxon>
        <taxon>Pseudomonadati</taxon>
        <taxon>Myxococcota</taxon>
        <taxon>Myxococcia</taxon>
        <taxon>Myxococcales</taxon>
        <taxon>Cystobacterineae</taxon>
        <taxon>Myxococcaceae</taxon>
        <taxon>Myxococcus</taxon>
    </lineage>
</organism>
<evidence type="ECO:0008006" key="4">
    <source>
        <dbReference type="Google" id="ProtNLM"/>
    </source>
</evidence>